<sequence length="160" mass="17508">MSFSPLGPDQIGGWLLSCVGEHSSNFFSPERQLVSEVGGPPVLGNFQIPIVTGRSYVSRCRRVKQRLRRRPSASPEKLGFTHTDGVSVCRHLDRCVAARGSTEVGGFLGEGSPENGKNGGGGAWQPKTGQGSMVGEEMWKRWRRRQPLLETMAKGRDPML</sequence>
<gene>
    <name evidence="2" type="ORF">Salat_0684000</name>
</gene>
<dbReference type="Proteomes" id="UP001293254">
    <property type="component" value="Unassembled WGS sequence"/>
</dbReference>
<accession>A0AAE1YS72</accession>
<dbReference type="EMBL" id="JACGWO010000002">
    <property type="protein sequence ID" value="KAK4435207.1"/>
    <property type="molecule type" value="Genomic_DNA"/>
</dbReference>
<proteinExistence type="predicted"/>
<reference evidence="2" key="1">
    <citation type="submission" date="2020-06" db="EMBL/GenBank/DDBJ databases">
        <authorList>
            <person name="Li T."/>
            <person name="Hu X."/>
            <person name="Zhang T."/>
            <person name="Song X."/>
            <person name="Zhang H."/>
            <person name="Dai N."/>
            <person name="Sheng W."/>
            <person name="Hou X."/>
            <person name="Wei L."/>
        </authorList>
    </citation>
    <scope>NUCLEOTIDE SEQUENCE</scope>
    <source>
        <strain evidence="2">3651</strain>
        <tissue evidence="2">Leaf</tissue>
    </source>
</reference>
<dbReference type="AlphaFoldDB" id="A0AAE1YS72"/>
<reference evidence="2" key="2">
    <citation type="journal article" date="2024" name="Plant">
        <title>Genomic evolution and insights into agronomic trait innovations of Sesamum species.</title>
        <authorList>
            <person name="Miao H."/>
            <person name="Wang L."/>
            <person name="Qu L."/>
            <person name="Liu H."/>
            <person name="Sun Y."/>
            <person name="Le M."/>
            <person name="Wang Q."/>
            <person name="Wei S."/>
            <person name="Zheng Y."/>
            <person name="Lin W."/>
            <person name="Duan Y."/>
            <person name="Cao H."/>
            <person name="Xiong S."/>
            <person name="Wang X."/>
            <person name="Wei L."/>
            <person name="Li C."/>
            <person name="Ma Q."/>
            <person name="Ju M."/>
            <person name="Zhao R."/>
            <person name="Li G."/>
            <person name="Mu C."/>
            <person name="Tian Q."/>
            <person name="Mei H."/>
            <person name="Zhang T."/>
            <person name="Gao T."/>
            <person name="Zhang H."/>
        </authorList>
    </citation>
    <scope>NUCLEOTIDE SEQUENCE</scope>
    <source>
        <strain evidence="2">3651</strain>
    </source>
</reference>
<keyword evidence="3" id="KW-1185">Reference proteome</keyword>
<name>A0AAE1YS72_9LAMI</name>
<comment type="caution">
    <text evidence="2">The sequence shown here is derived from an EMBL/GenBank/DDBJ whole genome shotgun (WGS) entry which is preliminary data.</text>
</comment>
<feature type="region of interest" description="Disordered" evidence="1">
    <location>
        <begin position="106"/>
        <end position="133"/>
    </location>
</feature>
<protein>
    <submittedName>
        <fullName evidence="2">Uncharacterized protein</fullName>
    </submittedName>
</protein>
<evidence type="ECO:0000313" key="2">
    <source>
        <dbReference type="EMBL" id="KAK4435207.1"/>
    </source>
</evidence>
<evidence type="ECO:0000256" key="1">
    <source>
        <dbReference type="SAM" id="MobiDB-lite"/>
    </source>
</evidence>
<evidence type="ECO:0000313" key="3">
    <source>
        <dbReference type="Proteomes" id="UP001293254"/>
    </source>
</evidence>
<organism evidence="2 3">
    <name type="scientific">Sesamum alatum</name>
    <dbReference type="NCBI Taxonomy" id="300844"/>
    <lineage>
        <taxon>Eukaryota</taxon>
        <taxon>Viridiplantae</taxon>
        <taxon>Streptophyta</taxon>
        <taxon>Embryophyta</taxon>
        <taxon>Tracheophyta</taxon>
        <taxon>Spermatophyta</taxon>
        <taxon>Magnoliopsida</taxon>
        <taxon>eudicotyledons</taxon>
        <taxon>Gunneridae</taxon>
        <taxon>Pentapetalae</taxon>
        <taxon>asterids</taxon>
        <taxon>lamiids</taxon>
        <taxon>Lamiales</taxon>
        <taxon>Pedaliaceae</taxon>
        <taxon>Sesamum</taxon>
    </lineage>
</organism>